<dbReference type="OrthoDB" id="2156977at2"/>
<sequence>MKKNKTIAYMMAATLLIGGASLGTKALFSDQAEAKVNDLIITMGNLHVKVDEGDGWILKSGNKTVINSL</sequence>
<evidence type="ECO:0000313" key="3">
    <source>
        <dbReference type="Proteomes" id="UP000243494"/>
    </source>
</evidence>
<dbReference type="Proteomes" id="UP000243494">
    <property type="component" value="Unassembled WGS sequence"/>
</dbReference>
<name>A0A371IPV6_9FIRM</name>
<accession>A0A371IPV6</accession>
<dbReference type="EMBL" id="NOJZ02000045">
    <property type="protein sequence ID" value="RDY22507.1"/>
    <property type="molecule type" value="Genomic_DNA"/>
</dbReference>
<protein>
    <submittedName>
        <fullName evidence="2">Uncharacterized protein</fullName>
    </submittedName>
</protein>
<organism evidence="2 3">
    <name type="scientific">Romboutsia maritimum</name>
    <dbReference type="NCBI Taxonomy" id="2020948"/>
    <lineage>
        <taxon>Bacteria</taxon>
        <taxon>Bacillati</taxon>
        <taxon>Bacillota</taxon>
        <taxon>Clostridia</taxon>
        <taxon>Peptostreptococcales</taxon>
        <taxon>Peptostreptococcaceae</taxon>
        <taxon>Romboutsia</taxon>
    </lineage>
</organism>
<gene>
    <name evidence="2" type="ORF">CHF27_013025</name>
</gene>
<comment type="caution">
    <text evidence="2">The sequence shown here is derived from an EMBL/GenBank/DDBJ whole genome shotgun (WGS) entry which is preliminary data.</text>
</comment>
<keyword evidence="3" id="KW-1185">Reference proteome</keyword>
<evidence type="ECO:0000313" key="2">
    <source>
        <dbReference type="EMBL" id="RDY22507.1"/>
    </source>
</evidence>
<proteinExistence type="predicted"/>
<feature type="signal peptide" evidence="1">
    <location>
        <begin position="1"/>
        <end position="26"/>
    </location>
</feature>
<dbReference type="RefSeq" id="WP_095406058.1">
    <property type="nucleotide sequence ID" value="NZ_NOJZ02000045.1"/>
</dbReference>
<evidence type="ECO:0000256" key="1">
    <source>
        <dbReference type="SAM" id="SignalP"/>
    </source>
</evidence>
<reference evidence="2 3" key="1">
    <citation type="journal article" date="2017" name="Genome Announc.">
        <title>Draft Genome Sequence of Romboutsia maritimum sp. nov. Strain CCRI-22766(T), Isolated from Coastal Estuarine Mud.</title>
        <authorList>
            <person name="Maheux A.F."/>
            <person name="Boudreau D.K."/>
            <person name="Berube E."/>
            <person name="Boissinot M."/>
            <person name="Raymond F."/>
            <person name="Brodeur S."/>
            <person name="Corbeil J."/>
            <person name="Brightwell G."/>
            <person name="Broda D."/>
            <person name="Omar R.F."/>
            <person name="Bergeron M.G."/>
        </authorList>
    </citation>
    <scope>NUCLEOTIDE SEQUENCE [LARGE SCALE GENOMIC DNA]</scope>
    <source>
        <strain evidence="2 3">CCRI-22766</strain>
    </source>
</reference>
<feature type="chain" id="PRO_5038895887" evidence="1">
    <location>
        <begin position="27"/>
        <end position="69"/>
    </location>
</feature>
<keyword evidence="1" id="KW-0732">Signal</keyword>
<dbReference type="AlphaFoldDB" id="A0A371IPV6"/>